<dbReference type="Pfam" id="PF07963">
    <property type="entry name" value="N_methyl"/>
    <property type="match status" value="1"/>
</dbReference>
<name>A0A1A6B0P3_9CLOT</name>
<proteinExistence type="predicted"/>
<accession>A0A1A6B0P3</accession>
<feature type="transmembrane region" description="Helical" evidence="1">
    <location>
        <begin position="7"/>
        <end position="27"/>
    </location>
</feature>
<dbReference type="SUPFAM" id="SSF54523">
    <property type="entry name" value="Pili subunits"/>
    <property type="match status" value="1"/>
</dbReference>
<dbReference type="Proteomes" id="UP000093954">
    <property type="component" value="Unassembled WGS sequence"/>
</dbReference>
<evidence type="ECO:0000313" key="2">
    <source>
        <dbReference type="EMBL" id="OBR95899.1"/>
    </source>
</evidence>
<keyword evidence="1" id="KW-0472">Membrane</keyword>
<reference evidence="2 3" key="1">
    <citation type="journal article" date="2012" name="Front. Microbiol.">
        <title>Draft Genome Sequence of the Virulent Strain 01-B526 of the Fish Pathogen Aeromonas salmonicida.</title>
        <authorList>
            <person name="Charette S.J."/>
            <person name="Brochu F."/>
            <person name="Boyle B."/>
            <person name="Filion G."/>
            <person name="Tanaka K.H."/>
            <person name="Derome N."/>
        </authorList>
    </citation>
    <scope>NUCLEOTIDE SEQUENCE [LARGE SCALE GENOMIC DNA]</scope>
    <source>
        <strain evidence="2 3">P11</strain>
    </source>
</reference>
<dbReference type="NCBIfam" id="TIGR02532">
    <property type="entry name" value="IV_pilin_GFxxxE"/>
    <property type="match status" value="1"/>
</dbReference>
<gene>
    <name evidence="2" type="ORF">CLRAG_06800</name>
</gene>
<dbReference type="PROSITE" id="PS00409">
    <property type="entry name" value="PROKAR_NTER_METHYL"/>
    <property type="match status" value="1"/>
</dbReference>
<dbReference type="PATRIC" id="fig|1353534.3.peg.689"/>
<comment type="caution">
    <text evidence="2">The sequence shown here is derived from an EMBL/GenBank/DDBJ whole genome shotgun (WGS) entry which is preliminary data.</text>
</comment>
<dbReference type="EMBL" id="LROS01000007">
    <property type="protein sequence ID" value="OBR95899.1"/>
    <property type="molecule type" value="Genomic_DNA"/>
</dbReference>
<dbReference type="Gene3D" id="3.30.700.10">
    <property type="entry name" value="Glycoprotein, Type 4 Pilin"/>
    <property type="match status" value="1"/>
</dbReference>
<keyword evidence="1" id="KW-0812">Transmembrane</keyword>
<dbReference type="RefSeq" id="WP_065077073.1">
    <property type="nucleotide sequence ID" value="NZ_LROS01000007.1"/>
</dbReference>
<evidence type="ECO:0000313" key="3">
    <source>
        <dbReference type="Proteomes" id="UP000093954"/>
    </source>
</evidence>
<keyword evidence="3" id="KW-1185">Reference proteome</keyword>
<dbReference type="AlphaFoldDB" id="A0A1A6B0P3"/>
<sequence length="474" mass="52154">MNRKKGFTLIEIMIVVSIIGLLSIILVPKVGALKLQSKNNSVSTNVLLVRTYLENRCAKDSSAYKTAVNQNQTKDQALTVILNNIETDMNSNFSGSNSLINPFNSSKSITKDLSGNSSVLLSDSSNALPKDNEIASDSTLPSGENKKGNVVVVVYGSTQDKVGGYALYGIDNTGKIVNPYIIKFKASTVINENTNTDSDMETNVNKVINYIRIDAIRRIIMGVPENKIYEVIQEPLYKGLCNKFTPGNASNHIVNPYYLNKDAIDDDGYHTNGDPGINRDYSIIVNANPSDYSNIDSKYSDHPGTVVAYMSKNPMGYVVYGVDKSGKTVYKKPINLSTEVTGDMTAVLKNNVNSVASILKNNLAANVKLAEDNYPWDTYHRTTELQSLAKSQLQQLNLKNSYIPDWTGTRTDTYNFDKDNGNSLVIELTPGNYVTDYKGTVIVDVLSDAKGYEVYGIDYTGSKYDYTKLESSSS</sequence>
<protein>
    <submittedName>
        <fullName evidence="2">Putative major pilin subunit</fullName>
    </submittedName>
</protein>
<keyword evidence="1" id="KW-1133">Transmembrane helix</keyword>
<dbReference type="InterPro" id="IPR012902">
    <property type="entry name" value="N_methyl_site"/>
</dbReference>
<dbReference type="InterPro" id="IPR045584">
    <property type="entry name" value="Pilin-like"/>
</dbReference>
<evidence type="ECO:0000256" key="1">
    <source>
        <dbReference type="SAM" id="Phobius"/>
    </source>
</evidence>
<organism evidence="2 3">
    <name type="scientific">Clostridium ragsdalei P11</name>
    <dbReference type="NCBI Taxonomy" id="1353534"/>
    <lineage>
        <taxon>Bacteria</taxon>
        <taxon>Bacillati</taxon>
        <taxon>Bacillota</taxon>
        <taxon>Clostridia</taxon>
        <taxon>Eubacteriales</taxon>
        <taxon>Clostridiaceae</taxon>
        <taxon>Clostridium</taxon>
    </lineage>
</organism>